<gene>
    <name evidence="1" type="ORF">SI7747_05007142</name>
    <name evidence="2" type="ORF">SI8410_05007757</name>
</gene>
<evidence type="ECO:0000313" key="1">
    <source>
        <dbReference type="EMBL" id="CAA2620973.1"/>
    </source>
</evidence>
<dbReference type="EMBL" id="LR746268">
    <property type="protein sequence ID" value="CAA7397094.1"/>
    <property type="molecule type" value="Genomic_DNA"/>
</dbReference>
<protein>
    <submittedName>
        <fullName evidence="2">Uncharacterized protein</fullName>
    </submittedName>
</protein>
<dbReference type="EMBL" id="LR743592">
    <property type="protein sequence ID" value="CAA2620973.1"/>
    <property type="molecule type" value="Genomic_DNA"/>
</dbReference>
<name>A0A7I8KIR8_SPIIN</name>
<dbReference type="PANTHER" id="PTHR31972">
    <property type="entry name" value="EXPRESSED PROTEIN"/>
    <property type="match status" value="1"/>
</dbReference>
<proteinExistence type="predicted"/>
<evidence type="ECO:0000313" key="2">
    <source>
        <dbReference type="EMBL" id="CAA7397094.1"/>
    </source>
</evidence>
<dbReference type="Pfam" id="PF05910">
    <property type="entry name" value="DUF868"/>
    <property type="match status" value="1"/>
</dbReference>
<sequence>MRDFASCYNEHAVSISDSSCSGSGSVVSAKDPSVQRSVACFYRVKLSTQKELLVKVAWSKSLIGQGFSVGVEDYPSHHHPTPTASAGNSLLVRKKKGSRSHLYGDTLVELHWDISSAKYVSGSEPVEGFYVVMIVNSELGLLLGDTRAPHIKKLEETRPAAEFRLISRREQVVGGTLYLTKARFGDEGRDHEILIKCMGDGRDTKDSELFVCIDKKKVVHVRRLRWNFRGNHTIFVDGSPVDMMWDVHDWWFSETSSRAAFMFRARSALESRPWLLEEETVDKEQGGGKSGFSLLIYAFRNP</sequence>
<dbReference type="Proteomes" id="UP000663760">
    <property type="component" value="Chromosome 5"/>
</dbReference>
<dbReference type="InterPro" id="IPR008586">
    <property type="entry name" value="DUF868_pln"/>
</dbReference>
<accession>A0A7I8KIR8</accession>
<evidence type="ECO:0000313" key="3">
    <source>
        <dbReference type="Proteomes" id="UP000663760"/>
    </source>
</evidence>
<keyword evidence="3" id="KW-1185">Reference proteome</keyword>
<dbReference type="OrthoDB" id="678233at2759"/>
<dbReference type="PANTHER" id="PTHR31972:SF48">
    <property type="entry name" value="OS04G0407500 PROTEIN"/>
    <property type="match status" value="1"/>
</dbReference>
<reference evidence="2" key="1">
    <citation type="submission" date="2020-02" db="EMBL/GenBank/DDBJ databases">
        <authorList>
            <person name="Scholz U."/>
            <person name="Mascher M."/>
            <person name="Fiebig A."/>
        </authorList>
    </citation>
    <scope>NUCLEOTIDE SEQUENCE</scope>
</reference>
<organism evidence="2 3">
    <name type="scientific">Spirodela intermedia</name>
    <name type="common">Intermediate duckweed</name>
    <dbReference type="NCBI Taxonomy" id="51605"/>
    <lineage>
        <taxon>Eukaryota</taxon>
        <taxon>Viridiplantae</taxon>
        <taxon>Streptophyta</taxon>
        <taxon>Embryophyta</taxon>
        <taxon>Tracheophyta</taxon>
        <taxon>Spermatophyta</taxon>
        <taxon>Magnoliopsida</taxon>
        <taxon>Liliopsida</taxon>
        <taxon>Araceae</taxon>
        <taxon>Lemnoideae</taxon>
        <taxon>Spirodela</taxon>
    </lineage>
</organism>
<dbReference type="AlphaFoldDB" id="A0A7I8KIR8"/>